<evidence type="ECO:0000313" key="4">
    <source>
        <dbReference type="Proteomes" id="UP000076874"/>
    </source>
</evidence>
<feature type="transmembrane region" description="Helical" evidence="2">
    <location>
        <begin position="64"/>
        <end position="81"/>
    </location>
</feature>
<keyword evidence="2" id="KW-0472">Membrane</keyword>
<feature type="region of interest" description="Disordered" evidence="1">
    <location>
        <begin position="15"/>
        <end position="37"/>
    </location>
</feature>
<feature type="transmembrane region" description="Helical" evidence="2">
    <location>
        <begin position="124"/>
        <end position="143"/>
    </location>
</feature>
<dbReference type="Proteomes" id="UP000076874">
    <property type="component" value="Unassembled WGS sequence"/>
</dbReference>
<keyword evidence="4" id="KW-1185">Reference proteome</keyword>
<accession>A0A167N7Z7</accession>
<organism evidence="3 4">
    <name type="scientific">Niveomyces insectorum RCEF 264</name>
    <dbReference type="NCBI Taxonomy" id="1081102"/>
    <lineage>
        <taxon>Eukaryota</taxon>
        <taxon>Fungi</taxon>
        <taxon>Dikarya</taxon>
        <taxon>Ascomycota</taxon>
        <taxon>Pezizomycotina</taxon>
        <taxon>Sordariomycetes</taxon>
        <taxon>Hypocreomycetidae</taxon>
        <taxon>Hypocreales</taxon>
        <taxon>Cordycipitaceae</taxon>
        <taxon>Niveomyces</taxon>
    </lineage>
</organism>
<dbReference type="EMBL" id="AZHD01000020">
    <property type="protein sequence ID" value="OAA55238.1"/>
    <property type="molecule type" value="Genomic_DNA"/>
</dbReference>
<evidence type="ECO:0000313" key="3">
    <source>
        <dbReference type="EMBL" id="OAA55238.1"/>
    </source>
</evidence>
<sequence length="151" mass="17382">MSCGASCVPSANFPDPNNRFGGPPRALNSASRDRQPRRQRFFSRRLQRVSDIAHEPTSIRFRELVLLVFVLFASYKGYFVADRIYEALARRDVGRVCNGTTAMRCLQYHLWLCSWMWIGWLGEIVPWGVVGVVGVFLGEELLLKTRRFLKK</sequence>
<proteinExistence type="predicted"/>
<name>A0A167N7Z7_9HYPO</name>
<comment type="caution">
    <text evidence="3">The sequence shown here is derived from an EMBL/GenBank/DDBJ whole genome shotgun (WGS) entry which is preliminary data.</text>
</comment>
<evidence type="ECO:0000256" key="1">
    <source>
        <dbReference type="SAM" id="MobiDB-lite"/>
    </source>
</evidence>
<gene>
    <name evidence="3" type="ORF">SPI_08333</name>
</gene>
<dbReference type="AlphaFoldDB" id="A0A167N7Z7"/>
<protein>
    <submittedName>
        <fullName evidence="3">Uncharacterized protein</fullName>
    </submittedName>
</protein>
<reference evidence="3 4" key="1">
    <citation type="journal article" date="2016" name="Genome Biol. Evol.">
        <title>Divergent and convergent evolution of fungal pathogenicity.</title>
        <authorList>
            <person name="Shang Y."/>
            <person name="Xiao G."/>
            <person name="Zheng P."/>
            <person name="Cen K."/>
            <person name="Zhan S."/>
            <person name="Wang C."/>
        </authorList>
    </citation>
    <scope>NUCLEOTIDE SEQUENCE [LARGE SCALE GENOMIC DNA]</scope>
    <source>
        <strain evidence="3 4">RCEF 264</strain>
    </source>
</reference>
<keyword evidence="2" id="KW-0812">Transmembrane</keyword>
<evidence type="ECO:0000256" key="2">
    <source>
        <dbReference type="SAM" id="Phobius"/>
    </source>
</evidence>
<keyword evidence="2" id="KW-1133">Transmembrane helix</keyword>
<dbReference type="OrthoDB" id="10527353at2759"/>